<keyword evidence="3" id="KW-1185">Reference proteome</keyword>
<feature type="compositionally biased region" description="Acidic residues" evidence="1">
    <location>
        <begin position="317"/>
        <end position="326"/>
    </location>
</feature>
<accession>A0A165IVK0</accession>
<sequence>MLHHHYASVSRRDIGPASRPGCRICSSGLTRTLALSQEYYELKCPRHELVAVEQLGGQIFFLGVNSSHCTHPACNKRRHSDCVLNLCKAHCIDLPVSCGAHDHDDARHSANVYAFDFRLPVRVPFGFEKVIAEIHYVNKHITVEHEVIAIHGTLCLVFQPEEAHAALRTTNIDPETMTWFDGHEYVSIRLKTTVPVFNGRVRFEVTGNDDMRVAFPLSHFLDMERGLGIYYNKREAGLTVGDAFAAAFPDCAESDADHEFIALLWKAVLDAPEAVTRRYFYAGRTPAGLWARFVQETERASRSPPPALRPLRRRRDDDDDGSDNDPDNNKRAKKKMKRLTQQLDEALIRRPSYMGPPASEAGPSHSHR</sequence>
<gene>
    <name evidence="2" type="ORF">EXIGLDRAFT_767596</name>
</gene>
<feature type="region of interest" description="Disordered" evidence="1">
    <location>
        <begin position="296"/>
        <end position="368"/>
    </location>
</feature>
<proteinExistence type="predicted"/>
<protein>
    <submittedName>
        <fullName evidence="2">Uncharacterized protein</fullName>
    </submittedName>
</protein>
<reference evidence="2 3" key="1">
    <citation type="journal article" date="2016" name="Mol. Biol. Evol.">
        <title>Comparative Genomics of Early-Diverging Mushroom-Forming Fungi Provides Insights into the Origins of Lignocellulose Decay Capabilities.</title>
        <authorList>
            <person name="Nagy L.G."/>
            <person name="Riley R."/>
            <person name="Tritt A."/>
            <person name="Adam C."/>
            <person name="Daum C."/>
            <person name="Floudas D."/>
            <person name="Sun H."/>
            <person name="Yadav J.S."/>
            <person name="Pangilinan J."/>
            <person name="Larsson K.H."/>
            <person name="Matsuura K."/>
            <person name="Barry K."/>
            <person name="Labutti K."/>
            <person name="Kuo R."/>
            <person name="Ohm R.A."/>
            <person name="Bhattacharya S.S."/>
            <person name="Shirouzu T."/>
            <person name="Yoshinaga Y."/>
            <person name="Martin F.M."/>
            <person name="Grigoriev I.V."/>
            <person name="Hibbett D.S."/>
        </authorList>
    </citation>
    <scope>NUCLEOTIDE SEQUENCE [LARGE SCALE GENOMIC DNA]</scope>
    <source>
        <strain evidence="2 3">HHB12029</strain>
    </source>
</reference>
<dbReference type="Proteomes" id="UP000077266">
    <property type="component" value="Unassembled WGS sequence"/>
</dbReference>
<evidence type="ECO:0000256" key="1">
    <source>
        <dbReference type="SAM" id="MobiDB-lite"/>
    </source>
</evidence>
<organism evidence="2 3">
    <name type="scientific">Exidia glandulosa HHB12029</name>
    <dbReference type="NCBI Taxonomy" id="1314781"/>
    <lineage>
        <taxon>Eukaryota</taxon>
        <taxon>Fungi</taxon>
        <taxon>Dikarya</taxon>
        <taxon>Basidiomycota</taxon>
        <taxon>Agaricomycotina</taxon>
        <taxon>Agaricomycetes</taxon>
        <taxon>Auriculariales</taxon>
        <taxon>Exidiaceae</taxon>
        <taxon>Exidia</taxon>
    </lineage>
</organism>
<evidence type="ECO:0000313" key="3">
    <source>
        <dbReference type="Proteomes" id="UP000077266"/>
    </source>
</evidence>
<dbReference type="EMBL" id="KV425981">
    <property type="protein sequence ID" value="KZV93935.1"/>
    <property type="molecule type" value="Genomic_DNA"/>
</dbReference>
<dbReference type="InParanoid" id="A0A165IVK0"/>
<evidence type="ECO:0000313" key="2">
    <source>
        <dbReference type="EMBL" id="KZV93935.1"/>
    </source>
</evidence>
<dbReference type="AlphaFoldDB" id="A0A165IVK0"/>
<name>A0A165IVK0_EXIGL</name>